<reference evidence="2 3" key="1">
    <citation type="submission" date="2021-01" db="EMBL/GenBank/DDBJ databases">
        <title>Whole genome shotgun sequence of Plantactinospora mayteni NBRC 109088.</title>
        <authorList>
            <person name="Komaki H."/>
            <person name="Tamura T."/>
        </authorList>
    </citation>
    <scope>NUCLEOTIDE SEQUENCE [LARGE SCALE GENOMIC DNA]</scope>
    <source>
        <strain evidence="2 3">NBRC 109088</strain>
    </source>
</reference>
<evidence type="ECO:0000313" key="3">
    <source>
        <dbReference type="Proteomes" id="UP000621500"/>
    </source>
</evidence>
<feature type="chain" id="PRO_5045321592" evidence="1">
    <location>
        <begin position="27"/>
        <end position="168"/>
    </location>
</feature>
<evidence type="ECO:0000313" key="2">
    <source>
        <dbReference type="EMBL" id="GIG96246.1"/>
    </source>
</evidence>
<proteinExistence type="predicted"/>
<protein>
    <submittedName>
        <fullName evidence="2">Uncharacterized protein</fullName>
    </submittedName>
</protein>
<gene>
    <name evidence="2" type="ORF">Pma05_28190</name>
</gene>
<accession>A0ABQ4ENK8</accession>
<keyword evidence="3" id="KW-1185">Reference proteome</keyword>
<evidence type="ECO:0000256" key="1">
    <source>
        <dbReference type="SAM" id="SignalP"/>
    </source>
</evidence>
<dbReference type="EMBL" id="BONX01000018">
    <property type="protein sequence ID" value="GIG96246.1"/>
    <property type="molecule type" value="Genomic_DNA"/>
</dbReference>
<name>A0ABQ4ENK8_9ACTN</name>
<comment type="caution">
    <text evidence="2">The sequence shown here is derived from an EMBL/GenBank/DDBJ whole genome shotgun (WGS) entry which is preliminary data.</text>
</comment>
<keyword evidence="1" id="KW-0732">Signal</keyword>
<dbReference type="Gene3D" id="2.60.20.10">
    <property type="entry name" value="Crystallins"/>
    <property type="match status" value="1"/>
</dbReference>
<dbReference type="Proteomes" id="UP000621500">
    <property type="component" value="Unassembled WGS sequence"/>
</dbReference>
<dbReference type="RefSeq" id="WP_203857807.1">
    <property type="nucleotide sequence ID" value="NZ_BAAAZQ010000004.1"/>
</dbReference>
<feature type="signal peptide" evidence="1">
    <location>
        <begin position="1"/>
        <end position="26"/>
    </location>
</feature>
<organism evidence="2 3">
    <name type="scientific">Plantactinospora mayteni</name>
    <dbReference type="NCBI Taxonomy" id="566021"/>
    <lineage>
        <taxon>Bacteria</taxon>
        <taxon>Bacillati</taxon>
        <taxon>Actinomycetota</taxon>
        <taxon>Actinomycetes</taxon>
        <taxon>Micromonosporales</taxon>
        <taxon>Micromonosporaceae</taxon>
        <taxon>Plantactinospora</taxon>
    </lineage>
</organism>
<sequence>MRIRIVAGLVAALAGVVTFTASPASAGASSGAQGAHCVVNLDTGKVACDDTEQQARQLADVGVLAVNAVKLYDRKNFDPDAGTFTITTTRSCTSAYEHEYSYNMAGGAWNNRASSVETFNSCDVKLYDAAGPPSDPNLTGGSTWIDRAADLSAIGGGWNNRASSLRIS</sequence>